<evidence type="ECO:0000259" key="1">
    <source>
        <dbReference type="Pfam" id="PF13438"/>
    </source>
</evidence>
<dbReference type="AlphaFoldDB" id="A0A6J4PCI0"/>
<dbReference type="InterPro" id="IPR025188">
    <property type="entry name" value="DUF4113"/>
</dbReference>
<dbReference type="Pfam" id="PF13438">
    <property type="entry name" value="DUF4113"/>
    <property type="match status" value="1"/>
</dbReference>
<organism evidence="2">
    <name type="scientific">uncultured Leptolyngbya sp</name>
    <dbReference type="NCBI Taxonomy" id="332963"/>
    <lineage>
        <taxon>Bacteria</taxon>
        <taxon>Bacillati</taxon>
        <taxon>Cyanobacteriota</taxon>
        <taxon>Cyanophyceae</taxon>
        <taxon>Leptolyngbyales</taxon>
        <taxon>Leptolyngbyaceae</taxon>
        <taxon>Leptolyngbya group</taxon>
        <taxon>Leptolyngbya</taxon>
        <taxon>environmental samples</taxon>
    </lineage>
</organism>
<gene>
    <name evidence="2" type="ORF">AVDCRST_MAG94-6184</name>
</gene>
<reference evidence="2" key="1">
    <citation type="submission" date="2020-02" db="EMBL/GenBank/DDBJ databases">
        <authorList>
            <person name="Meier V. D."/>
        </authorList>
    </citation>
    <scope>NUCLEOTIDE SEQUENCE</scope>
    <source>
        <strain evidence="2">AVDCRST_MAG94</strain>
    </source>
</reference>
<protein>
    <recommendedName>
        <fullName evidence="1">DUF4113 domain-containing protein</fullName>
    </recommendedName>
</protein>
<proteinExistence type="predicted"/>
<name>A0A6J4PCI0_9CYAN</name>
<sequence length="132" mass="15742">MHWTSCFKEPYYSNTAKCQLWVASNYTPTLLKYAMLLIEKVWQEGVEFKKAGVLLKRITEPGVLQLSLFEDSSPEDTRPKQLMQTVDKLHFLYGQDKVRFAVMEFEQRWQTRAQFRSNRWTARWNELMVVKA</sequence>
<accession>A0A6J4PCI0</accession>
<evidence type="ECO:0000313" key="2">
    <source>
        <dbReference type="EMBL" id="CAA9406328.1"/>
    </source>
</evidence>
<feature type="domain" description="DUF4113" evidence="1">
    <location>
        <begin position="81"/>
        <end position="130"/>
    </location>
</feature>
<dbReference type="EMBL" id="CADCTY010002135">
    <property type="protein sequence ID" value="CAA9406328.1"/>
    <property type="molecule type" value="Genomic_DNA"/>
</dbReference>